<gene>
    <name evidence="2" type="ORF">G0J33_24735</name>
</gene>
<dbReference type="AlphaFoldDB" id="A0A705Y9W3"/>
<keyword evidence="1" id="KW-0812">Transmembrane</keyword>
<proteinExistence type="predicted"/>
<reference evidence="2" key="2">
    <citation type="submission" date="2019-01" db="EMBL/GenBank/DDBJ databases">
        <authorList>
            <consortium name="NCBI Pathogen Detection Project"/>
        </authorList>
    </citation>
    <scope>NUCLEOTIDE SEQUENCE</scope>
    <source>
        <strain evidence="2">S03781-14</strain>
    </source>
</reference>
<name>A0A705Y9W3_SALTM</name>
<evidence type="ECO:0000256" key="1">
    <source>
        <dbReference type="SAM" id="Phobius"/>
    </source>
</evidence>
<protein>
    <submittedName>
        <fullName evidence="2">Uncharacterized protein</fullName>
    </submittedName>
</protein>
<evidence type="ECO:0000313" key="2">
    <source>
        <dbReference type="EMBL" id="HAC9039252.1"/>
    </source>
</evidence>
<sequence>MFLLKCHKNSMWKMGSKIPVQKLPSGGRKLVILTCSPFGTVEIDRASLSCIVMQAPKNDSDAFFWFSLVFPCLFAFFASESD</sequence>
<keyword evidence="1" id="KW-1133">Transmembrane helix</keyword>
<keyword evidence="1" id="KW-0472">Membrane</keyword>
<organism evidence="2">
    <name type="scientific">Salmonella typhimurium</name>
    <dbReference type="NCBI Taxonomy" id="90371"/>
    <lineage>
        <taxon>Bacteria</taxon>
        <taxon>Pseudomonadati</taxon>
        <taxon>Pseudomonadota</taxon>
        <taxon>Gammaproteobacteria</taxon>
        <taxon>Enterobacterales</taxon>
        <taxon>Enterobacteriaceae</taxon>
        <taxon>Salmonella</taxon>
    </lineage>
</organism>
<reference evidence="2" key="1">
    <citation type="journal article" date="2018" name="Genome Biol.">
        <title>SKESA: strategic k-mer extension for scrupulous assemblies.</title>
        <authorList>
            <person name="Souvorov A."/>
            <person name="Agarwala R."/>
            <person name="Lipman D.J."/>
        </authorList>
    </citation>
    <scope>NUCLEOTIDE SEQUENCE</scope>
    <source>
        <strain evidence="2">S03781-14</strain>
    </source>
</reference>
<feature type="transmembrane region" description="Helical" evidence="1">
    <location>
        <begin position="62"/>
        <end position="79"/>
    </location>
</feature>
<comment type="caution">
    <text evidence="2">The sequence shown here is derived from an EMBL/GenBank/DDBJ whole genome shotgun (WGS) entry which is preliminary data.</text>
</comment>
<dbReference type="EMBL" id="DAANAR010000067">
    <property type="protein sequence ID" value="HAC9039252.1"/>
    <property type="molecule type" value="Genomic_DNA"/>
</dbReference>
<accession>A0A705Y9W3</accession>